<name>A0A0R2CT85_9LACO</name>
<dbReference type="InterPro" id="IPR029058">
    <property type="entry name" value="AB_hydrolase_fold"/>
</dbReference>
<dbReference type="EMBL" id="AYZI01000006">
    <property type="protein sequence ID" value="KRM91292.1"/>
    <property type="molecule type" value="Genomic_DNA"/>
</dbReference>
<dbReference type="Pfam" id="PF20434">
    <property type="entry name" value="BD-FAE"/>
    <property type="match status" value="1"/>
</dbReference>
<dbReference type="AlphaFoldDB" id="A0A0R2CT85"/>
<dbReference type="SUPFAM" id="SSF53474">
    <property type="entry name" value="alpha/beta-Hydrolases"/>
    <property type="match status" value="1"/>
</dbReference>
<dbReference type="PANTHER" id="PTHR48081">
    <property type="entry name" value="AB HYDROLASE SUPERFAMILY PROTEIN C4A8.06C"/>
    <property type="match status" value="1"/>
</dbReference>
<evidence type="ECO:0000259" key="2">
    <source>
        <dbReference type="Pfam" id="PF20434"/>
    </source>
</evidence>
<dbReference type="Proteomes" id="UP000051586">
    <property type="component" value="Unassembled WGS sequence"/>
</dbReference>
<keyword evidence="1" id="KW-0378">Hydrolase</keyword>
<dbReference type="Gene3D" id="3.40.50.1820">
    <property type="entry name" value="alpha/beta hydrolase"/>
    <property type="match status" value="1"/>
</dbReference>
<reference evidence="3 4" key="1">
    <citation type="journal article" date="2015" name="Genome Announc.">
        <title>Expanding the biotechnology potential of lactobacilli through comparative genomics of 213 strains and associated genera.</title>
        <authorList>
            <person name="Sun Z."/>
            <person name="Harris H.M."/>
            <person name="McCann A."/>
            <person name="Guo C."/>
            <person name="Argimon S."/>
            <person name="Zhang W."/>
            <person name="Yang X."/>
            <person name="Jeffery I.B."/>
            <person name="Cooney J.C."/>
            <person name="Kagawa T.F."/>
            <person name="Liu W."/>
            <person name="Song Y."/>
            <person name="Salvetti E."/>
            <person name="Wrobel A."/>
            <person name="Rasinkangas P."/>
            <person name="Parkhill J."/>
            <person name="Rea M.C."/>
            <person name="O'Sullivan O."/>
            <person name="Ritari J."/>
            <person name="Douillard F.P."/>
            <person name="Paul Ross R."/>
            <person name="Yang R."/>
            <person name="Briner A.E."/>
            <person name="Felis G.E."/>
            <person name="de Vos W.M."/>
            <person name="Barrangou R."/>
            <person name="Klaenhammer T.R."/>
            <person name="Caufield P.W."/>
            <person name="Cui Y."/>
            <person name="Zhang H."/>
            <person name="O'Toole P.W."/>
        </authorList>
    </citation>
    <scope>NUCLEOTIDE SEQUENCE [LARGE SCALE GENOMIC DNA]</scope>
    <source>
        <strain evidence="3 4">DSM 22689</strain>
    </source>
</reference>
<dbReference type="RefSeq" id="WP_056961726.1">
    <property type="nucleotide sequence ID" value="NZ_AYZI01000006.1"/>
</dbReference>
<accession>A0A0R2CT85</accession>
<dbReference type="PATRIC" id="fig|1423745.4.peg.1075"/>
<sequence>MERFIDRTPTFVPAETAGINRQFLSLNYAEGERHQLDLYLPNQALEQHPVIIDIYGGGMYFGQRSSQKLNGALQLLRRGFAVVSPDYSLSYMAPFPTPIYELKAVIRWVKAHAASYHLNPRQIFLMGESSGAQLAMVTAASTTAGKLISSFGGNFKYSDQVQGVIASYGPYDLALMKPQFAVLGQTPKFAETGAADSFEGVMLGFQRPDKVLERNAQANPATYFTNNMVPTLLYAGTGDRVVPYLQTINLAAELTAVIGKEKVELRILPDVAHGPAGFMNQAVWDEKTSFLRKHSH</sequence>
<dbReference type="InterPro" id="IPR049492">
    <property type="entry name" value="BD-FAE-like_dom"/>
</dbReference>
<comment type="caution">
    <text evidence="3">The sequence shown here is derived from an EMBL/GenBank/DDBJ whole genome shotgun (WGS) entry which is preliminary data.</text>
</comment>
<dbReference type="PANTHER" id="PTHR48081:SF13">
    <property type="entry name" value="ALPHA_BETA HYDROLASE"/>
    <property type="match status" value="1"/>
</dbReference>
<evidence type="ECO:0000313" key="3">
    <source>
        <dbReference type="EMBL" id="KRM91292.1"/>
    </source>
</evidence>
<feature type="domain" description="BD-FAE-like" evidence="2">
    <location>
        <begin position="36"/>
        <end position="254"/>
    </location>
</feature>
<gene>
    <name evidence="3" type="ORF">FC87_GL001012</name>
</gene>
<dbReference type="InterPro" id="IPR050300">
    <property type="entry name" value="GDXG_lipolytic_enzyme"/>
</dbReference>
<proteinExistence type="predicted"/>
<protein>
    <recommendedName>
        <fullName evidence="2">BD-FAE-like domain-containing protein</fullName>
    </recommendedName>
</protein>
<evidence type="ECO:0000256" key="1">
    <source>
        <dbReference type="ARBA" id="ARBA00022801"/>
    </source>
</evidence>
<dbReference type="GO" id="GO:0016787">
    <property type="term" value="F:hydrolase activity"/>
    <property type="evidence" value="ECO:0007669"/>
    <property type="project" value="UniProtKB-KW"/>
</dbReference>
<evidence type="ECO:0000313" key="4">
    <source>
        <dbReference type="Proteomes" id="UP000051586"/>
    </source>
</evidence>
<dbReference type="STRING" id="1423745.GCA_001311215_01179"/>
<organism evidence="3 4">
    <name type="scientific">Fructilactobacillus florum DSM 22689 = JCM 16035</name>
    <dbReference type="NCBI Taxonomy" id="1423745"/>
    <lineage>
        <taxon>Bacteria</taxon>
        <taxon>Bacillati</taxon>
        <taxon>Bacillota</taxon>
        <taxon>Bacilli</taxon>
        <taxon>Lactobacillales</taxon>
        <taxon>Lactobacillaceae</taxon>
        <taxon>Fructilactobacillus</taxon>
    </lineage>
</organism>